<proteinExistence type="predicted"/>
<accession>A0AAE0YIR9</accession>
<evidence type="ECO:0000256" key="1">
    <source>
        <dbReference type="SAM" id="MobiDB-lite"/>
    </source>
</evidence>
<comment type="caution">
    <text evidence="3">The sequence shown here is derived from an EMBL/GenBank/DDBJ whole genome shotgun (WGS) entry which is preliminary data.</text>
</comment>
<keyword evidence="4" id="KW-1185">Reference proteome</keyword>
<reference evidence="3" key="1">
    <citation type="journal article" date="2023" name="G3 (Bethesda)">
        <title>A reference genome for the long-term kleptoplast-retaining sea slug Elysia crispata morphotype clarki.</title>
        <authorList>
            <person name="Eastman K.E."/>
            <person name="Pendleton A.L."/>
            <person name="Shaikh M.A."/>
            <person name="Suttiyut T."/>
            <person name="Ogas R."/>
            <person name="Tomko P."/>
            <person name="Gavelis G."/>
            <person name="Widhalm J.R."/>
            <person name="Wisecaver J.H."/>
        </authorList>
    </citation>
    <scope>NUCLEOTIDE SEQUENCE</scope>
    <source>
        <strain evidence="3">ECLA1</strain>
    </source>
</reference>
<evidence type="ECO:0000313" key="3">
    <source>
        <dbReference type="EMBL" id="KAK3747408.1"/>
    </source>
</evidence>
<evidence type="ECO:0000313" key="4">
    <source>
        <dbReference type="Proteomes" id="UP001283361"/>
    </source>
</evidence>
<evidence type="ECO:0000256" key="2">
    <source>
        <dbReference type="SAM" id="SignalP"/>
    </source>
</evidence>
<organism evidence="3 4">
    <name type="scientific">Elysia crispata</name>
    <name type="common">lettuce slug</name>
    <dbReference type="NCBI Taxonomy" id="231223"/>
    <lineage>
        <taxon>Eukaryota</taxon>
        <taxon>Metazoa</taxon>
        <taxon>Spiralia</taxon>
        <taxon>Lophotrochozoa</taxon>
        <taxon>Mollusca</taxon>
        <taxon>Gastropoda</taxon>
        <taxon>Heterobranchia</taxon>
        <taxon>Euthyneura</taxon>
        <taxon>Panpulmonata</taxon>
        <taxon>Sacoglossa</taxon>
        <taxon>Placobranchoidea</taxon>
        <taxon>Plakobranchidae</taxon>
        <taxon>Elysia</taxon>
    </lineage>
</organism>
<feature type="chain" id="PRO_5042078272" evidence="2">
    <location>
        <begin position="16"/>
        <end position="267"/>
    </location>
</feature>
<gene>
    <name evidence="3" type="ORF">RRG08_015520</name>
</gene>
<keyword evidence="2" id="KW-0732">Signal</keyword>
<feature type="region of interest" description="Disordered" evidence="1">
    <location>
        <begin position="230"/>
        <end position="249"/>
    </location>
</feature>
<dbReference type="AlphaFoldDB" id="A0AAE0YIR9"/>
<sequence>MFCFLHVTLGTVTVADETKKEGSDARPTPPITAVSTGHCSPGRAFSGLALERVHKSIKTVDLPYGQFRGGRDISLTFPSRTSRVEAWSEGMLRVTWSDPSTLHFSGVNGGQRGSREARSDPEVVAGREDVIKQTSWPLREDHQAWLTTLTRDEVIPALPGPTGEMHYAHFLSRDGDKKLTKHYSTVRYPNLPVGARCTISAGLHNLSYGVINGFPREPALWPRVNLQCKDHKPRQTDQRSVGGSERTKLQYLSSQQDERWSCRVLLT</sequence>
<dbReference type="EMBL" id="JAWDGP010006085">
    <property type="protein sequence ID" value="KAK3747408.1"/>
    <property type="molecule type" value="Genomic_DNA"/>
</dbReference>
<name>A0AAE0YIR9_9GAST</name>
<dbReference type="Proteomes" id="UP001283361">
    <property type="component" value="Unassembled WGS sequence"/>
</dbReference>
<protein>
    <submittedName>
        <fullName evidence="3">Uncharacterized protein</fullName>
    </submittedName>
</protein>
<feature type="signal peptide" evidence="2">
    <location>
        <begin position="1"/>
        <end position="15"/>
    </location>
</feature>